<dbReference type="Proteomes" id="UP001497516">
    <property type="component" value="Unassembled WGS sequence"/>
</dbReference>
<dbReference type="SUPFAM" id="SSF90257">
    <property type="entry name" value="Myosin rod fragments"/>
    <property type="match status" value="1"/>
</dbReference>
<protein>
    <recommendedName>
        <fullName evidence="5">MAR-binding filament-like protein 1-1</fullName>
    </recommendedName>
</protein>
<proteinExistence type="predicted"/>
<name>A0AAV2C795_9ROSI</name>
<feature type="region of interest" description="Disordered" evidence="2">
    <location>
        <begin position="1"/>
        <end position="22"/>
    </location>
</feature>
<feature type="coiled-coil region" evidence="1">
    <location>
        <begin position="267"/>
        <end position="346"/>
    </location>
</feature>
<feature type="coiled-coil region" evidence="1">
    <location>
        <begin position="562"/>
        <end position="596"/>
    </location>
</feature>
<accession>A0AAV2C795</accession>
<evidence type="ECO:0008006" key="5">
    <source>
        <dbReference type="Google" id="ProtNLM"/>
    </source>
</evidence>
<comment type="caution">
    <text evidence="3">The sequence shown here is derived from an EMBL/GenBank/DDBJ whole genome shotgun (WGS) entry which is preliminary data.</text>
</comment>
<dbReference type="EMBL" id="CAXIPQ010000005">
    <property type="protein sequence ID" value="CAL1351962.1"/>
    <property type="molecule type" value="Genomic_DNA"/>
</dbReference>
<keyword evidence="1" id="KW-0175">Coiled coil</keyword>
<evidence type="ECO:0000313" key="3">
    <source>
        <dbReference type="EMBL" id="CAL1351962.1"/>
    </source>
</evidence>
<evidence type="ECO:0000313" key="4">
    <source>
        <dbReference type="Proteomes" id="UP001497516"/>
    </source>
</evidence>
<gene>
    <name evidence="3" type="ORF">LTRI10_LOCUS10224</name>
</gene>
<evidence type="ECO:0000256" key="2">
    <source>
        <dbReference type="SAM" id="MobiDB-lite"/>
    </source>
</evidence>
<keyword evidence="4" id="KW-1185">Reference proteome</keyword>
<dbReference type="AlphaFoldDB" id="A0AAV2C795"/>
<sequence length="649" mass="71700">MEWRSNDHSHASDARDHSTHSMRSGIITVTSTKSTIHFDASSAAIASTTKANSKSIHLHRTSIPLTNAATTASVPNVAAAAVVTRNTKEVFLPPAAMGFPASGACLLQPRSSTSVFFLSSSSPPIRSFSTSNCGNGVAAVVSCLQADPDDAFRRKRRAALVGFLLRLLLHLRARALGGPFGQEVNELEIPEHNHKEEVWISSLVSVQAYPAPGPFLSLLNELGSVAIGVLGKLCALTRKEKKAADSTIQSMNAKPSEKETVIRSLEKNYELQLLNELEERKNQLNKATEEQQVLTNQLNLANNTDKGLGNDLTNERKAIEELKLQIEDLENSLSKAGHQKNALEQEPKGKLSSVEGLQVQVKLLGIELKRKEDIAQNLTSSLVEMKNGWKSLMNAYSQMKKDLTRAHTEISGLKDGLLLTKQQLDLKNALMNKLELGEREEEIQRLTESLYLAIKEANGKDRETADLNEEREAVKRVLETESTRRKILKHKFPTTQEALAKLRHEASGLETLLRQSRTSCTKLETELSSLQEGYAAAAASFQRSFGTAKQSSEIFAHERGRVKKTTDGLKSLTNELAAVREDCDNLQSELADVYEKAEADVKEKLWSYRVWSSSKEIQSVEQQMLKDMQARKALELTLEQASVQVEAAL</sequence>
<organism evidence="3 4">
    <name type="scientific">Linum trigynum</name>
    <dbReference type="NCBI Taxonomy" id="586398"/>
    <lineage>
        <taxon>Eukaryota</taxon>
        <taxon>Viridiplantae</taxon>
        <taxon>Streptophyta</taxon>
        <taxon>Embryophyta</taxon>
        <taxon>Tracheophyta</taxon>
        <taxon>Spermatophyta</taxon>
        <taxon>Magnoliopsida</taxon>
        <taxon>eudicotyledons</taxon>
        <taxon>Gunneridae</taxon>
        <taxon>Pentapetalae</taxon>
        <taxon>rosids</taxon>
        <taxon>fabids</taxon>
        <taxon>Malpighiales</taxon>
        <taxon>Linaceae</taxon>
        <taxon>Linum</taxon>
    </lineage>
</organism>
<evidence type="ECO:0000256" key="1">
    <source>
        <dbReference type="SAM" id="Coils"/>
    </source>
</evidence>
<feature type="compositionally biased region" description="Basic and acidic residues" evidence="2">
    <location>
        <begin position="1"/>
        <end position="19"/>
    </location>
</feature>
<reference evidence="3 4" key="1">
    <citation type="submission" date="2024-04" db="EMBL/GenBank/DDBJ databases">
        <authorList>
            <person name="Fracassetti M."/>
        </authorList>
    </citation>
    <scope>NUCLEOTIDE SEQUENCE [LARGE SCALE GENOMIC DNA]</scope>
</reference>